<evidence type="ECO:0000313" key="2">
    <source>
        <dbReference type="EMBL" id="GBP13037.1"/>
    </source>
</evidence>
<feature type="region of interest" description="Disordered" evidence="1">
    <location>
        <begin position="48"/>
        <end position="68"/>
    </location>
</feature>
<organism evidence="2 3">
    <name type="scientific">Eumeta variegata</name>
    <name type="common">Bagworm moth</name>
    <name type="synonym">Eumeta japonica</name>
    <dbReference type="NCBI Taxonomy" id="151549"/>
    <lineage>
        <taxon>Eukaryota</taxon>
        <taxon>Metazoa</taxon>
        <taxon>Ecdysozoa</taxon>
        <taxon>Arthropoda</taxon>
        <taxon>Hexapoda</taxon>
        <taxon>Insecta</taxon>
        <taxon>Pterygota</taxon>
        <taxon>Neoptera</taxon>
        <taxon>Endopterygota</taxon>
        <taxon>Lepidoptera</taxon>
        <taxon>Glossata</taxon>
        <taxon>Ditrysia</taxon>
        <taxon>Tineoidea</taxon>
        <taxon>Psychidae</taxon>
        <taxon>Oiketicinae</taxon>
        <taxon>Eumeta</taxon>
    </lineage>
</organism>
<feature type="region of interest" description="Disordered" evidence="1">
    <location>
        <begin position="100"/>
        <end position="136"/>
    </location>
</feature>
<dbReference type="OrthoDB" id="7298417at2759"/>
<protein>
    <submittedName>
        <fullName evidence="2">Uncharacterized protein</fullName>
    </submittedName>
</protein>
<reference evidence="2 3" key="1">
    <citation type="journal article" date="2019" name="Commun. Biol.">
        <title>The bagworm genome reveals a unique fibroin gene that provides high tensile strength.</title>
        <authorList>
            <person name="Kono N."/>
            <person name="Nakamura H."/>
            <person name="Ohtoshi R."/>
            <person name="Tomita M."/>
            <person name="Numata K."/>
            <person name="Arakawa K."/>
        </authorList>
    </citation>
    <scope>NUCLEOTIDE SEQUENCE [LARGE SCALE GENOMIC DNA]</scope>
</reference>
<dbReference type="AlphaFoldDB" id="A0A4C1THY2"/>
<name>A0A4C1THY2_EUMVA</name>
<proteinExistence type="predicted"/>
<accession>A0A4C1THY2</accession>
<dbReference type="EMBL" id="BGZK01000054">
    <property type="protein sequence ID" value="GBP13037.1"/>
    <property type="molecule type" value="Genomic_DNA"/>
</dbReference>
<comment type="caution">
    <text evidence="2">The sequence shown here is derived from an EMBL/GenBank/DDBJ whole genome shotgun (WGS) entry which is preliminary data.</text>
</comment>
<keyword evidence="3" id="KW-1185">Reference proteome</keyword>
<gene>
    <name evidence="2" type="ORF">EVAR_79366_1</name>
</gene>
<feature type="compositionally biased region" description="Pro residues" evidence="1">
    <location>
        <begin position="106"/>
        <end position="115"/>
    </location>
</feature>
<dbReference type="Proteomes" id="UP000299102">
    <property type="component" value="Unassembled WGS sequence"/>
</dbReference>
<evidence type="ECO:0000313" key="3">
    <source>
        <dbReference type="Proteomes" id="UP000299102"/>
    </source>
</evidence>
<sequence length="313" mass="34520">MNTRDARGVTSTLPVSKKIGIGYLMEDKWADGRRSALMGSEVLSAHAVRTRTSRQKLPGRGERGPARAPPVYLTSIRAEIKAERGGPLLIAADIFKLRGGRDAADRPPPPAPPPSVFTRAVPFTRPSSEGRKEGSFRARRRRCDSVKLNWDLQFIDVRHIGGLCSNRGCCGNNALPQLQAKARAQLDSALRSELGKLADILANRAQRFDVNSPRWRSHGAVVSDASETVGARRGRRHGSDRTGTLEASILIEKSALDAVTRAPNSTRPNWTHTTEFRRAFSGFFRFHRCPALRPRERNTLMAMSVGQSQMPPL</sequence>
<evidence type="ECO:0000256" key="1">
    <source>
        <dbReference type="SAM" id="MobiDB-lite"/>
    </source>
</evidence>